<reference evidence="1" key="3">
    <citation type="submission" date="2025-09" db="UniProtKB">
        <authorList>
            <consortium name="Ensembl"/>
        </authorList>
    </citation>
    <scope>IDENTIFICATION</scope>
</reference>
<keyword evidence="2" id="KW-1185">Reference proteome</keyword>
<dbReference type="Proteomes" id="UP000265120">
    <property type="component" value="Chromosome 4"/>
</dbReference>
<organism evidence="1 2">
    <name type="scientific">Cynoglossus semilaevis</name>
    <name type="common">Tongue sole</name>
    <dbReference type="NCBI Taxonomy" id="244447"/>
    <lineage>
        <taxon>Eukaryota</taxon>
        <taxon>Metazoa</taxon>
        <taxon>Chordata</taxon>
        <taxon>Craniata</taxon>
        <taxon>Vertebrata</taxon>
        <taxon>Euteleostomi</taxon>
        <taxon>Actinopterygii</taxon>
        <taxon>Neopterygii</taxon>
        <taxon>Teleostei</taxon>
        <taxon>Neoteleostei</taxon>
        <taxon>Acanthomorphata</taxon>
        <taxon>Carangaria</taxon>
        <taxon>Pleuronectiformes</taxon>
        <taxon>Pleuronectoidei</taxon>
        <taxon>Cynoglossidae</taxon>
        <taxon>Cynoglossinae</taxon>
        <taxon>Cynoglossus</taxon>
    </lineage>
</organism>
<reference evidence="1" key="2">
    <citation type="submission" date="2025-08" db="UniProtKB">
        <authorList>
            <consortium name="Ensembl"/>
        </authorList>
    </citation>
    <scope>IDENTIFICATION</scope>
</reference>
<sequence>MLWEHEEKVWVGFKEFHWYGRLGVTTDRVILGTHTQDRDGHLVHVSERFVTFPVNVPANFDVSGLTEQRLLQSTQGAAGKHSIFVQGLSQHSVLYLHTHISTKTYDKNKVNQF</sequence>
<evidence type="ECO:0000313" key="1">
    <source>
        <dbReference type="Ensembl" id="ENSCSEP00000028358.1"/>
    </source>
</evidence>
<name>A0A3P8WLM9_CYNSE</name>
<dbReference type="AlphaFoldDB" id="A0A3P8WLM9"/>
<dbReference type="Ensembl" id="ENSCSET00000028740.1">
    <property type="protein sequence ID" value="ENSCSEP00000028358.1"/>
    <property type="gene ID" value="ENSCSEG00000018140.1"/>
</dbReference>
<dbReference type="GeneTree" id="ENSGT01130000278671"/>
<accession>A0A3P8WLM9</accession>
<dbReference type="InParanoid" id="A0A3P8WLM9"/>
<protein>
    <submittedName>
        <fullName evidence="1">Uncharacterized protein</fullName>
    </submittedName>
</protein>
<reference evidence="1 2" key="1">
    <citation type="journal article" date="2014" name="Nat. Genet.">
        <title>Whole-genome sequence of a flatfish provides insights into ZW sex chromosome evolution and adaptation to a benthic lifestyle.</title>
        <authorList>
            <person name="Chen S."/>
            <person name="Zhang G."/>
            <person name="Shao C."/>
            <person name="Huang Q."/>
            <person name="Liu G."/>
            <person name="Zhang P."/>
            <person name="Song W."/>
            <person name="An N."/>
            <person name="Chalopin D."/>
            <person name="Volff J.N."/>
            <person name="Hong Y."/>
            <person name="Li Q."/>
            <person name="Sha Z."/>
            <person name="Zhou H."/>
            <person name="Xie M."/>
            <person name="Yu Q."/>
            <person name="Liu Y."/>
            <person name="Xiang H."/>
            <person name="Wang N."/>
            <person name="Wu K."/>
            <person name="Yang C."/>
            <person name="Zhou Q."/>
            <person name="Liao X."/>
            <person name="Yang L."/>
            <person name="Hu Q."/>
            <person name="Zhang J."/>
            <person name="Meng L."/>
            <person name="Jin L."/>
            <person name="Tian Y."/>
            <person name="Lian J."/>
            <person name="Yang J."/>
            <person name="Miao G."/>
            <person name="Liu S."/>
            <person name="Liang Z."/>
            <person name="Yan F."/>
            <person name="Li Y."/>
            <person name="Sun B."/>
            <person name="Zhang H."/>
            <person name="Zhang J."/>
            <person name="Zhu Y."/>
            <person name="Du M."/>
            <person name="Zhao Y."/>
            <person name="Schartl M."/>
            <person name="Tang Q."/>
            <person name="Wang J."/>
        </authorList>
    </citation>
    <scope>NUCLEOTIDE SEQUENCE</scope>
</reference>
<dbReference type="OMA" id="KSTWITM"/>
<proteinExistence type="predicted"/>
<evidence type="ECO:0000313" key="2">
    <source>
        <dbReference type="Proteomes" id="UP000265120"/>
    </source>
</evidence>